<organism evidence="5 6">
    <name type="scientific">Monosporascus ibericus</name>
    <dbReference type="NCBI Taxonomy" id="155417"/>
    <lineage>
        <taxon>Eukaryota</taxon>
        <taxon>Fungi</taxon>
        <taxon>Dikarya</taxon>
        <taxon>Ascomycota</taxon>
        <taxon>Pezizomycotina</taxon>
        <taxon>Sordariomycetes</taxon>
        <taxon>Xylariomycetidae</taxon>
        <taxon>Xylariales</taxon>
        <taxon>Xylariales incertae sedis</taxon>
        <taxon>Monosporascus</taxon>
    </lineage>
</organism>
<comment type="caution">
    <text evidence="5">The sequence shown here is derived from an EMBL/GenBank/DDBJ whole genome shotgun (WGS) entry which is preliminary data.</text>
</comment>
<dbReference type="STRING" id="155417.A0A4Q4TAZ2"/>
<keyword evidence="6" id="KW-1185">Reference proteome</keyword>
<gene>
    <name evidence="5" type="ORF">DL764_005644</name>
</gene>
<evidence type="ECO:0000256" key="3">
    <source>
        <dbReference type="PIRSR" id="PIRSR015753-3"/>
    </source>
</evidence>
<dbReference type="InterPro" id="IPR047047">
    <property type="entry name" value="GST_Omega-like_C"/>
</dbReference>
<dbReference type="Proteomes" id="UP000293360">
    <property type="component" value="Unassembled WGS sequence"/>
</dbReference>
<feature type="active site" description="Nucleophile" evidence="1">
    <location>
        <position position="51"/>
    </location>
</feature>
<dbReference type="Pfam" id="PF13409">
    <property type="entry name" value="GST_N_2"/>
    <property type="match status" value="1"/>
</dbReference>
<evidence type="ECO:0000256" key="1">
    <source>
        <dbReference type="PIRSR" id="PIRSR015753-1"/>
    </source>
</evidence>
<dbReference type="PROSITE" id="PS50405">
    <property type="entry name" value="GST_CTER"/>
    <property type="match status" value="1"/>
</dbReference>
<dbReference type="EMBL" id="QJNU01000303">
    <property type="protein sequence ID" value="RYP02714.1"/>
    <property type="molecule type" value="Genomic_DNA"/>
</dbReference>
<feature type="binding site" evidence="2">
    <location>
        <begin position="118"/>
        <end position="121"/>
    </location>
    <ligand>
        <name>glutathione</name>
        <dbReference type="ChEBI" id="CHEBI:57925"/>
    </ligand>
</feature>
<accession>A0A4Q4TAZ2</accession>
<feature type="domain" description="GST C-terminal" evidence="4">
    <location>
        <begin position="168"/>
        <end position="300"/>
    </location>
</feature>
<dbReference type="SUPFAM" id="SSF52833">
    <property type="entry name" value="Thioredoxin-like"/>
    <property type="match status" value="1"/>
</dbReference>
<evidence type="ECO:0000313" key="5">
    <source>
        <dbReference type="EMBL" id="RYP02714.1"/>
    </source>
</evidence>
<dbReference type="AlphaFoldDB" id="A0A4Q4TAZ2"/>
<dbReference type="InterPro" id="IPR004045">
    <property type="entry name" value="Glutathione_S-Trfase_N"/>
</dbReference>
<dbReference type="InterPro" id="IPR036249">
    <property type="entry name" value="Thioredoxin-like_sf"/>
</dbReference>
<dbReference type="PANTHER" id="PTHR32419:SF25">
    <property type="entry name" value="GLUTATHIONE S-TRANSFERASE (EUROFUNG)"/>
    <property type="match status" value="1"/>
</dbReference>
<reference evidence="5 6" key="1">
    <citation type="submission" date="2018-06" db="EMBL/GenBank/DDBJ databases">
        <title>Complete Genomes of Monosporascus.</title>
        <authorList>
            <person name="Robinson A.J."/>
            <person name="Natvig D.O."/>
        </authorList>
    </citation>
    <scope>NUCLEOTIDE SEQUENCE [LARGE SCALE GENOMIC DNA]</scope>
    <source>
        <strain evidence="5 6">CBS 110550</strain>
    </source>
</reference>
<dbReference type="PIRSF" id="PIRSF015753">
    <property type="entry name" value="GST"/>
    <property type="match status" value="1"/>
</dbReference>
<feature type="site" description="Lowers pKa of active site Cys" evidence="3">
    <location>
        <position position="258"/>
    </location>
</feature>
<dbReference type="Gene3D" id="1.20.1050.10">
    <property type="match status" value="1"/>
</dbReference>
<dbReference type="InterPro" id="IPR036282">
    <property type="entry name" value="Glutathione-S-Trfase_C_sf"/>
</dbReference>
<feature type="site" description="Lowers pKa of active site Cys" evidence="3">
    <location>
        <position position="310"/>
    </location>
</feature>
<evidence type="ECO:0000259" key="4">
    <source>
        <dbReference type="PROSITE" id="PS50405"/>
    </source>
</evidence>
<feature type="active site" description="Proton donor/acceptor" evidence="1">
    <location>
        <position position="191"/>
    </location>
</feature>
<dbReference type="Gene3D" id="3.40.30.10">
    <property type="entry name" value="Glutaredoxin"/>
    <property type="match status" value="1"/>
</dbReference>
<evidence type="ECO:0000256" key="2">
    <source>
        <dbReference type="PIRSR" id="PIRSR015753-2"/>
    </source>
</evidence>
<feature type="binding site" evidence="2">
    <location>
        <begin position="136"/>
        <end position="137"/>
    </location>
    <ligand>
        <name>glutathione</name>
        <dbReference type="ChEBI" id="CHEBI:57925"/>
    </ligand>
</feature>
<dbReference type="GO" id="GO:0005737">
    <property type="term" value="C:cytoplasm"/>
    <property type="evidence" value="ECO:0007669"/>
    <property type="project" value="TreeGrafter"/>
</dbReference>
<evidence type="ECO:0000313" key="6">
    <source>
        <dbReference type="Proteomes" id="UP000293360"/>
    </source>
</evidence>
<protein>
    <recommendedName>
        <fullName evidence="4">GST C-terminal domain-containing protein</fullName>
    </recommendedName>
</protein>
<dbReference type="Pfam" id="PF13410">
    <property type="entry name" value="GST_C_2"/>
    <property type="match status" value="1"/>
</dbReference>
<dbReference type="OrthoDB" id="2309723at2759"/>
<proteinExistence type="predicted"/>
<dbReference type="InterPro" id="IPR016639">
    <property type="entry name" value="GST_Omega/GSH"/>
</dbReference>
<sequence>MSQTGAPKIEYLKDGKFTRPDSTFRNFISKDPHSKYPAEKGRYALYVVPGCPWAHRTMIVRALKRLEDVIDLYILNPSMGPEGWFFDGAHGTLPVDPLYGFKTLRQLYLKVNPDYAGRVTVPVLWDKKTGTLVNNESSEIIRMLYTEFDALLPEDCRETNKPGGGLYPESLRADIDAMNEWVYRTVNNGVYKCGFAGTQEAYDQNVGPLFASLDRLEALLAGEGEGGGSGGGPFLFGDHITEADVRLYTTLARFDAAYYTVFLCNLKSIRHDYPRLHLWLRRLYWDQGELTGGAFHRTTAPWIGLYTRGYAGARQKITGAQGPKVFPRGPAVLMEPLKEEEKL</sequence>
<dbReference type="CDD" id="cd03190">
    <property type="entry name" value="GST_C_Omega_like"/>
    <property type="match status" value="1"/>
</dbReference>
<dbReference type="SUPFAM" id="SSF47616">
    <property type="entry name" value="GST C-terminal domain-like"/>
    <property type="match status" value="1"/>
</dbReference>
<name>A0A4Q4TAZ2_9PEZI</name>
<dbReference type="GO" id="GO:0004364">
    <property type="term" value="F:glutathione transferase activity"/>
    <property type="evidence" value="ECO:0007669"/>
    <property type="project" value="InterPro"/>
</dbReference>
<feature type="binding site" evidence="2">
    <location>
        <position position="84"/>
    </location>
    <ligand>
        <name>glutathione</name>
        <dbReference type="ChEBI" id="CHEBI:57925"/>
    </ligand>
</feature>
<dbReference type="PANTHER" id="PTHR32419">
    <property type="entry name" value="GLUTATHIONYL-HYDROQUINONE REDUCTASE"/>
    <property type="match status" value="1"/>
</dbReference>
<dbReference type="InterPro" id="IPR010987">
    <property type="entry name" value="Glutathione-S-Trfase_C-like"/>
</dbReference>